<evidence type="ECO:0000256" key="12">
    <source>
        <dbReference type="PROSITE-ProRule" id="PRU01360"/>
    </source>
</evidence>
<keyword evidence="18" id="KW-1185">Reference proteome</keyword>
<dbReference type="Gene3D" id="2.40.170.20">
    <property type="entry name" value="TonB-dependent receptor, beta-barrel domain"/>
    <property type="match status" value="1"/>
</dbReference>
<keyword evidence="11 12" id="KW-0998">Cell outer membrane</keyword>
<dbReference type="InterPro" id="IPR036942">
    <property type="entry name" value="Beta-barrel_TonB_sf"/>
</dbReference>
<dbReference type="PROSITE" id="PS52016">
    <property type="entry name" value="TONB_DEPENDENT_REC_3"/>
    <property type="match status" value="1"/>
</dbReference>
<dbReference type="InterPro" id="IPR012910">
    <property type="entry name" value="Plug_dom"/>
</dbReference>
<evidence type="ECO:0000256" key="2">
    <source>
        <dbReference type="ARBA" id="ARBA00022448"/>
    </source>
</evidence>
<evidence type="ECO:0000256" key="9">
    <source>
        <dbReference type="ARBA" id="ARBA00023077"/>
    </source>
</evidence>
<dbReference type="GO" id="GO:0009279">
    <property type="term" value="C:cell outer membrane"/>
    <property type="evidence" value="ECO:0007669"/>
    <property type="project" value="UniProtKB-SubCell"/>
</dbReference>
<evidence type="ECO:0000313" key="17">
    <source>
        <dbReference type="EMBL" id="RWX44690.1"/>
    </source>
</evidence>
<keyword evidence="4" id="KW-0410">Iron transport</keyword>
<dbReference type="EMBL" id="MTKO01000090">
    <property type="protein sequence ID" value="RWX44690.1"/>
    <property type="molecule type" value="Genomic_DNA"/>
</dbReference>
<dbReference type="Pfam" id="PF00593">
    <property type="entry name" value="TonB_dep_Rec_b-barrel"/>
    <property type="match status" value="1"/>
</dbReference>
<accession>A0A444IVG2</accession>
<evidence type="ECO:0000256" key="4">
    <source>
        <dbReference type="ARBA" id="ARBA00022496"/>
    </source>
</evidence>
<dbReference type="InterPro" id="IPR039426">
    <property type="entry name" value="TonB-dep_rcpt-like"/>
</dbReference>
<protein>
    <submittedName>
        <fullName evidence="17">Iron complex outermembrane recepter protein</fullName>
    </submittedName>
</protein>
<keyword evidence="10 12" id="KW-0472">Membrane</keyword>
<evidence type="ECO:0000259" key="16">
    <source>
        <dbReference type="Pfam" id="PF07715"/>
    </source>
</evidence>
<proteinExistence type="inferred from homology"/>
<keyword evidence="8" id="KW-0406">Ion transport</keyword>
<keyword evidence="2 12" id="KW-0813">Transport</keyword>
<dbReference type="Gene3D" id="2.170.130.10">
    <property type="entry name" value="TonB-dependent receptor, plug domain"/>
    <property type="match status" value="1"/>
</dbReference>
<dbReference type="InterPro" id="IPR000531">
    <property type="entry name" value="Beta-barrel_TonB"/>
</dbReference>
<feature type="chain" id="PRO_5019292455" evidence="14">
    <location>
        <begin position="30"/>
        <end position="741"/>
    </location>
</feature>
<evidence type="ECO:0000256" key="13">
    <source>
        <dbReference type="RuleBase" id="RU003357"/>
    </source>
</evidence>
<feature type="domain" description="TonB-dependent receptor-like beta-barrel" evidence="15">
    <location>
        <begin position="271"/>
        <end position="703"/>
    </location>
</feature>
<comment type="similarity">
    <text evidence="12 13">Belongs to the TonB-dependent receptor family.</text>
</comment>
<feature type="signal peptide" evidence="14">
    <location>
        <begin position="1"/>
        <end position="29"/>
    </location>
</feature>
<evidence type="ECO:0000256" key="5">
    <source>
        <dbReference type="ARBA" id="ARBA00022692"/>
    </source>
</evidence>
<organism evidence="17 18">
    <name type="scientific">Candidatus Electrothrix aarhusensis</name>
    <dbReference type="NCBI Taxonomy" id="1859131"/>
    <lineage>
        <taxon>Bacteria</taxon>
        <taxon>Pseudomonadati</taxon>
        <taxon>Thermodesulfobacteriota</taxon>
        <taxon>Desulfobulbia</taxon>
        <taxon>Desulfobulbales</taxon>
        <taxon>Desulfobulbaceae</taxon>
        <taxon>Candidatus Electrothrix</taxon>
    </lineage>
</organism>
<dbReference type="Proteomes" id="UP000287853">
    <property type="component" value="Unassembled WGS sequence"/>
</dbReference>
<dbReference type="AlphaFoldDB" id="A0A444IVG2"/>
<keyword evidence="7" id="KW-0408">Iron</keyword>
<dbReference type="Pfam" id="PF07715">
    <property type="entry name" value="Plug"/>
    <property type="match status" value="1"/>
</dbReference>
<comment type="caution">
    <text evidence="17">The sequence shown here is derived from an EMBL/GenBank/DDBJ whole genome shotgun (WGS) entry which is preliminary data.</text>
</comment>
<dbReference type="GO" id="GO:0015344">
    <property type="term" value="F:siderophore uptake transmembrane transporter activity"/>
    <property type="evidence" value="ECO:0007669"/>
    <property type="project" value="TreeGrafter"/>
</dbReference>
<evidence type="ECO:0000256" key="14">
    <source>
        <dbReference type="SAM" id="SignalP"/>
    </source>
</evidence>
<evidence type="ECO:0000256" key="3">
    <source>
        <dbReference type="ARBA" id="ARBA00022452"/>
    </source>
</evidence>
<dbReference type="PANTHER" id="PTHR32552:SF68">
    <property type="entry name" value="FERRICHROME OUTER MEMBRANE TRANSPORTER_PHAGE RECEPTOR"/>
    <property type="match status" value="1"/>
</dbReference>
<dbReference type="PANTHER" id="PTHR32552">
    <property type="entry name" value="FERRICHROME IRON RECEPTOR-RELATED"/>
    <property type="match status" value="1"/>
</dbReference>
<keyword evidence="6 14" id="KW-0732">Signal</keyword>
<keyword evidence="5 12" id="KW-0812">Transmembrane</keyword>
<evidence type="ECO:0000256" key="10">
    <source>
        <dbReference type="ARBA" id="ARBA00023136"/>
    </source>
</evidence>
<evidence type="ECO:0000256" key="6">
    <source>
        <dbReference type="ARBA" id="ARBA00022729"/>
    </source>
</evidence>
<comment type="subcellular location">
    <subcellularLocation>
        <location evidence="1 12">Cell outer membrane</location>
        <topology evidence="1 12">Multi-pass membrane protein</topology>
    </subcellularLocation>
</comment>
<sequence>MQRRKHTKQYSKKILISLTAVALATQGNAAAEEKEMPEVLVSGEKLITPSMQASETVYTGSEITAKGIEIQGAKATTSVYGALDMLPGINVESADSNGLGAEMGTVRVRGVKGALGALTVEGVPNYGGNPIGPRDYLYDMENMEGISMYKGAMPGDIGTGVGSRGGSLQLKPDWPHENFGFSFKQSVGTHAYTRTFLRLDPGTLPEVNSKVSGSFSYSGADKWRGTGELGPRLNANLALSQPLGEKADIKIWYNHNDLEQHLYRRLTSADIQDLEANYNKDYNATLTGNPAEDVNYYDYNRGEYQNDDVLAVLKMQVADSLLFTVKPYYSKEDAEILEGASKSSIRKRIRDIKRTGLITEAVWETPSLNTSLGYHLEAVDMHIYSQNYASVGSGLAYRGYGRMAKSGGTSYINSPYVKLAGSHGMYNWQAGLKYFHFQEADSLGYISGPGPDYALLRTPDLDHEASEYDILLPTLAASVQLNDALEMRAGYGRTFIRPYSYMPLVNLYSTNRSAFQAQGIDLQDLFDGYDIEESHTVDFGIRYIGDWFDIAPTFFYSTHSNLVTTIYDPRVDLNYSQYVGEATSYGVDLEMNAYLSDDLSLFFNPTYTSMTYDNDLTYAGERLESEGNQVVDTPEWLLKTGFIYHPGNFEIVPTLRYLGNRYADLEHKTEVDGAALVDLRMSYTLPKLLGAEAVKCSFELNNLFDKEYISSINGYDDTRDGQATFYPGTPLSAMLTLSVTY</sequence>
<name>A0A444IVG2_9BACT</name>
<feature type="domain" description="TonB-dependent receptor plug" evidence="16">
    <location>
        <begin position="63"/>
        <end position="158"/>
    </location>
</feature>
<evidence type="ECO:0000313" key="18">
    <source>
        <dbReference type="Proteomes" id="UP000287853"/>
    </source>
</evidence>
<dbReference type="SUPFAM" id="SSF56935">
    <property type="entry name" value="Porins"/>
    <property type="match status" value="1"/>
</dbReference>
<evidence type="ECO:0000256" key="8">
    <source>
        <dbReference type="ARBA" id="ARBA00023065"/>
    </source>
</evidence>
<evidence type="ECO:0000256" key="7">
    <source>
        <dbReference type="ARBA" id="ARBA00023004"/>
    </source>
</evidence>
<dbReference type="InterPro" id="IPR037066">
    <property type="entry name" value="Plug_dom_sf"/>
</dbReference>
<evidence type="ECO:0000256" key="1">
    <source>
        <dbReference type="ARBA" id="ARBA00004571"/>
    </source>
</evidence>
<reference evidence="17 18" key="1">
    <citation type="submission" date="2017-01" db="EMBL/GenBank/DDBJ databases">
        <title>The cable genome- insights into the physiology and evolution of filamentous bacteria capable of sulfide oxidation via long distance electron transfer.</title>
        <authorList>
            <person name="Schreiber L."/>
            <person name="Bjerg J.T."/>
            <person name="Boggild A."/>
            <person name="Van De Vossenberg J."/>
            <person name="Meysman F."/>
            <person name="Nielsen L.P."/>
            <person name="Schramm A."/>
            <person name="Kjeldsen K.U."/>
        </authorList>
    </citation>
    <scope>NUCLEOTIDE SEQUENCE [LARGE SCALE GENOMIC DNA]</scope>
    <source>
        <strain evidence="17">MCF</strain>
    </source>
</reference>
<keyword evidence="3 12" id="KW-1134">Transmembrane beta strand</keyword>
<evidence type="ECO:0000256" key="11">
    <source>
        <dbReference type="ARBA" id="ARBA00023237"/>
    </source>
</evidence>
<evidence type="ECO:0000259" key="15">
    <source>
        <dbReference type="Pfam" id="PF00593"/>
    </source>
</evidence>
<gene>
    <name evidence="17" type="ORF">H206_03490</name>
</gene>
<keyword evidence="9 13" id="KW-0798">TonB box</keyword>